<feature type="region of interest" description="Disordered" evidence="1">
    <location>
        <begin position="1"/>
        <end position="33"/>
    </location>
</feature>
<dbReference type="InterPro" id="IPR026153">
    <property type="entry name" value="Treslin"/>
</dbReference>
<proteinExistence type="predicted"/>
<dbReference type="AlphaFoldDB" id="A0A9D4XFQ5"/>
<sequence>KKLERINFGGSLVQGSSSSPPSSNENETINNNPCSPSPSLLLPSIFLQSMSSSNSDPITCYSHTHRIVLLIDLDPLLQNNHHHYIKTILSTSKTLFSFPPLSSSLFAFKFFFSSLPPHISFSKLHPFLPKHSFSFDHPSSSFNLLSQILSSLPNFPLPYHPKASHLIDSITQLLHDYPWEPDSDAATLLVPPNLILLFTPLFNSFKSLAGFLESNEELLRIESSFCDKFLGFFGNVSRRFGSRGVHCSWIGVDSNRLNESGEDEVGVIRGLFEIGARKLGWGFCSLDSILLGSALVPFGLIYPKIGVSWFSVRCCSREVKVQLNLRILDVNGSPIDYNCCDLEVLDFRVLGRGEDVNLQGGGGIGRRKERLWNVCSDGMPKLKVMAVRKCGAFVKLNDCLSDSVLVREVLGESKKGDSGEFFADRVLELLASEFGCQGRRKSIPVWEILLCYLYKEDCWALVSVDSGKGGGSCVGILRPFTVSSALLSIVEDLQLASDFGAANMDSSIRTGISESDRKFDKNKGMLDSQVKSAVGIKGKQKKKMTDLNVLQNLTWSSFCDLVYDQFEMDLHEVYYAMECNKSKKLKFLKCWMKQVKKSSCCDLMLENPKPNRIIAEGSDSKLNELPQNGEQSISLVVVSNEINAEVAMKQDDAVLNCESETSEAFLSNLSSRIQQGVESNTIDLLALSERLVNSSIYWLCKKVDRETIPQIDSHMNDNKARGSVIASELIKLLLKDPKEIAAKHKSRNLFSQLSDAAGPATIITEHAVREYELQILFRMEILQSEVGCGIEDSSKQKFVKQICLLLENIQCHMEGGFFGDWNLENYVAKIIKSRYSHTLEDTVHKIYSKMDLLLFSNQDEAPDFLFNSEDSSKSLNLEVYGDEMGENDVINGPFSAENEAFHLQKNVKRKSQRNIDGGCDKKLFEAVERRERAHRFSYIKSRMPALRVWAPKQKCMKSKTDHLFKIPKRKDRSRVCYDTVCETPMTKNTRSSPQSISSDDNRYMADGSQVGGSVAKALFQEGFAL</sequence>
<accession>A0A9D4XFQ5</accession>
<dbReference type="GO" id="GO:0010212">
    <property type="term" value="P:response to ionizing radiation"/>
    <property type="evidence" value="ECO:0007669"/>
    <property type="project" value="InterPro"/>
</dbReference>
<protein>
    <recommendedName>
        <fullName evidence="4">Treslin</fullName>
    </recommendedName>
</protein>
<evidence type="ECO:0000313" key="2">
    <source>
        <dbReference type="EMBL" id="KAI5420179.1"/>
    </source>
</evidence>
<dbReference type="GO" id="GO:0030174">
    <property type="term" value="P:regulation of DNA-templated DNA replication initiation"/>
    <property type="evidence" value="ECO:0007669"/>
    <property type="project" value="TreeGrafter"/>
</dbReference>
<feature type="compositionally biased region" description="Low complexity" evidence="1">
    <location>
        <begin position="16"/>
        <end position="33"/>
    </location>
</feature>
<keyword evidence="3" id="KW-1185">Reference proteome</keyword>
<reference evidence="2 3" key="1">
    <citation type="journal article" date="2022" name="Nat. Genet.">
        <title>Improved pea reference genome and pan-genome highlight genomic features and evolutionary characteristics.</title>
        <authorList>
            <person name="Yang T."/>
            <person name="Liu R."/>
            <person name="Luo Y."/>
            <person name="Hu S."/>
            <person name="Wang D."/>
            <person name="Wang C."/>
            <person name="Pandey M.K."/>
            <person name="Ge S."/>
            <person name="Xu Q."/>
            <person name="Li N."/>
            <person name="Li G."/>
            <person name="Huang Y."/>
            <person name="Saxena R.K."/>
            <person name="Ji Y."/>
            <person name="Li M."/>
            <person name="Yan X."/>
            <person name="He Y."/>
            <person name="Liu Y."/>
            <person name="Wang X."/>
            <person name="Xiang C."/>
            <person name="Varshney R.K."/>
            <person name="Ding H."/>
            <person name="Gao S."/>
            <person name="Zong X."/>
        </authorList>
    </citation>
    <scope>NUCLEOTIDE SEQUENCE [LARGE SCALE GENOMIC DNA]</scope>
    <source>
        <strain evidence="2 3">cv. Zhongwan 6</strain>
    </source>
</reference>
<dbReference type="GO" id="GO:0006260">
    <property type="term" value="P:DNA replication"/>
    <property type="evidence" value="ECO:0007669"/>
    <property type="project" value="InterPro"/>
</dbReference>
<dbReference type="PANTHER" id="PTHR21556:SF2">
    <property type="entry name" value="TRESLIN"/>
    <property type="match status" value="1"/>
</dbReference>
<dbReference type="PANTHER" id="PTHR21556">
    <property type="entry name" value="TRESLIN"/>
    <property type="match status" value="1"/>
</dbReference>
<name>A0A9D4XFQ5_PEA</name>
<evidence type="ECO:0000256" key="1">
    <source>
        <dbReference type="SAM" id="MobiDB-lite"/>
    </source>
</evidence>
<evidence type="ECO:0008006" key="4">
    <source>
        <dbReference type="Google" id="ProtNLM"/>
    </source>
</evidence>
<dbReference type="Gramene" id="Psat04G0409600-T1">
    <property type="protein sequence ID" value="KAI5420179.1"/>
    <property type="gene ID" value="KIW84_044096"/>
</dbReference>
<dbReference type="GO" id="GO:0005634">
    <property type="term" value="C:nucleus"/>
    <property type="evidence" value="ECO:0007669"/>
    <property type="project" value="InterPro"/>
</dbReference>
<evidence type="ECO:0000313" key="3">
    <source>
        <dbReference type="Proteomes" id="UP001058974"/>
    </source>
</evidence>
<comment type="caution">
    <text evidence="2">The sequence shown here is derived from an EMBL/GenBank/DDBJ whole genome shotgun (WGS) entry which is preliminary data.</text>
</comment>
<dbReference type="GO" id="GO:0003682">
    <property type="term" value="F:chromatin binding"/>
    <property type="evidence" value="ECO:0007669"/>
    <property type="project" value="TreeGrafter"/>
</dbReference>
<gene>
    <name evidence="2" type="ORF">KIW84_044096</name>
</gene>
<dbReference type="GO" id="GO:0033314">
    <property type="term" value="P:mitotic DNA replication checkpoint signaling"/>
    <property type="evidence" value="ECO:0007669"/>
    <property type="project" value="InterPro"/>
</dbReference>
<feature type="non-terminal residue" evidence="2">
    <location>
        <position position="1025"/>
    </location>
</feature>
<dbReference type="Proteomes" id="UP001058974">
    <property type="component" value="Chromosome 4"/>
</dbReference>
<organism evidence="2 3">
    <name type="scientific">Pisum sativum</name>
    <name type="common">Garden pea</name>
    <name type="synonym">Lathyrus oleraceus</name>
    <dbReference type="NCBI Taxonomy" id="3888"/>
    <lineage>
        <taxon>Eukaryota</taxon>
        <taxon>Viridiplantae</taxon>
        <taxon>Streptophyta</taxon>
        <taxon>Embryophyta</taxon>
        <taxon>Tracheophyta</taxon>
        <taxon>Spermatophyta</taxon>
        <taxon>Magnoliopsida</taxon>
        <taxon>eudicotyledons</taxon>
        <taxon>Gunneridae</taxon>
        <taxon>Pentapetalae</taxon>
        <taxon>rosids</taxon>
        <taxon>fabids</taxon>
        <taxon>Fabales</taxon>
        <taxon>Fabaceae</taxon>
        <taxon>Papilionoideae</taxon>
        <taxon>50 kb inversion clade</taxon>
        <taxon>NPAAA clade</taxon>
        <taxon>Hologalegina</taxon>
        <taxon>IRL clade</taxon>
        <taxon>Fabeae</taxon>
        <taxon>Lathyrus</taxon>
    </lineage>
</organism>
<dbReference type="EMBL" id="JAMSHJ010000004">
    <property type="protein sequence ID" value="KAI5420179.1"/>
    <property type="molecule type" value="Genomic_DNA"/>
</dbReference>
<dbReference type="GO" id="GO:0007095">
    <property type="term" value="P:mitotic G2 DNA damage checkpoint signaling"/>
    <property type="evidence" value="ECO:0007669"/>
    <property type="project" value="TreeGrafter"/>
</dbReference>